<proteinExistence type="predicted"/>
<comment type="caution">
    <text evidence="1">The sequence shown here is derived from an EMBL/GenBank/DDBJ whole genome shotgun (WGS) entry which is preliminary data.</text>
</comment>
<name>A0ACB9S3J9_9MYRT</name>
<reference evidence="2" key="1">
    <citation type="journal article" date="2023" name="Front. Plant Sci.">
        <title>Chromosomal-level genome assembly of Melastoma candidum provides insights into trichome evolution.</title>
        <authorList>
            <person name="Zhong Y."/>
            <person name="Wu W."/>
            <person name="Sun C."/>
            <person name="Zou P."/>
            <person name="Liu Y."/>
            <person name="Dai S."/>
            <person name="Zhou R."/>
        </authorList>
    </citation>
    <scope>NUCLEOTIDE SEQUENCE [LARGE SCALE GENOMIC DNA]</scope>
</reference>
<gene>
    <name evidence="1" type="ORF">MLD38_003743</name>
</gene>
<protein>
    <submittedName>
        <fullName evidence="1">Uncharacterized protein</fullName>
    </submittedName>
</protein>
<organism evidence="1 2">
    <name type="scientific">Melastoma candidum</name>
    <dbReference type="NCBI Taxonomy" id="119954"/>
    <lineage>
        <taxon>Eukaryota</taxon>
        <taxon>Viridiplantae</taxon>
        <taxon>Streptophyta</taxon>
        <taxon>Embryophyta</taxon>
        <taxon>Tracheophyta</taxon>
        <taxon>Spermatophyta</taxon>
        <taxon>Magnoliopsida</taxon>
        <taxon>eudicotyledons</taxon>
        <taxon>Gunneridae</taxon>
        <taxon>Pentapetalae</taxon>
        <taxon>rosids</taxon>
        <taxon>malvids</taxon>
        <taxon>Myrtales</taxon>
        <taxon>Melastomataceae</taxon>
        <taxon>Melastomatoideae</taxon>
        <taxon>Melastomateae</taxon>
        <taxon>Melastoma</taxon>
    </lineage>
</organism>
<sequence length="376" mass="41085">MGGGEGADGNRGRKKSSSRGHHKFVGVRQRPSGRWVAEIKDSLQKVRLWLGTFDTAEDAARAYDEAARALRGANARTNFDQPNGFGGNGSGSYMIDNLEPFSFDQMCSTGNESEGLVGALKARLFDGKPFNNMLPPLNNKPVLQVQQSVAAAPEQSRNRKSTKPHKPPLPQVAPRLVQVSIDSGSAEADNPSQSQSRFEDGRSHDWQDMASVQYPYQVHPLQQGSDALRGVTWANETTFEVPWDAHMNQAALVNIPFDNHNAAAATAQQATAESMITSLLQAWPGTMGAGIDLTSYTIDPLQYPDVEQSSSIRSWKANTTSPPISQANHDHPVSGIEQHGWPNEQPSTTPRLLQYGNNVPSEGNWDPLLQVFSVFR</sequence>
<evidence type="ECO:0000313" key="1">
    <source>
        <dbReference type="EMBL" id="KAI4385750.1"/>
    </source>
</evidence>
<evidence type="ECO:0000313" key="2">
    <source>
        <dbReference type="Proteomes" id="UP001057402"/>
    </source>
</evidence>
<dbReference type="EMBL" id="CM042881">
    <property type="protein sequence ID" value="KAI4385750.1"/>
    <property type="molecule type" value="Genomic_DNA"/>
</dbReference>
<keyword evidence="2" id="KW-1185">Reference proteome</keyword>
<dbReference type="Proteomes" id="UP001057402">
    <property type="component" value="Chromosome 2"/>
</dbReference>
<accession>A0ACB9S3J9</accession>